<feature type="transmembrane region" description="Helical" evidence="1">
    <location>
        <begin position="240"/>
        <end position="262"/>
    </location>
</feature>
<protein>
    <submittedName>
        <fullName evidence="2">Kinase domain protein</fullName>
    </submittedName>
</protein>
<feature type="transmembrane region" description="Helical" evidence="1">
    <location>
        <begin position="82"/>
        <end position="105"/>
    </location>
</feature>
<dbReference type="GeneID" id="24439858"/>
<dbReference type="GO" id="GO:0016301">
    <property type="term" value="F:kinase activity"/>
    <property type="evidence" value="ECO:0007669"/>
    <property type="project" value="UniProtKB-KW"/>
</dbReference>
<dbReference type="RefSeq" id="XP_012653555.1">
    <property type="nucleotide sequence ID" value="XM_012798101.1"/>
</dbReference>
<keyword evidence="3" id="KW-1185">Reference proteome</keyword>
<evidence type="ECO:0000313" key="2">
    <source>
        <dbReference type="EMBL" id="EWS73933.1"/>
    </source>
</evidence>
<organism evidence="2 3">
    <name type="scientific">Tetrahymena thermophila (strain SB210)</name>
    <dbReference type="NCBI Taxonomy" id="312017"/>
    <lineage>
        <taxon>Eukaryota</taxon>
        <taxon>Sar</taxon>
        <taxon>Alveolata</taxon>
        <taxon>Ciliophora</taxon>
        <taxon>Intramacronucleata</taxon>
        <taxon>Oligohymenophorea</taxon>
        <taxon>Hymenostomatida</taxon>
        <taxon>Tetrahymenina</taxon>
        <taxon>Tetrahymenidae</taxon>
        <taxon>Tetrahymena</taxon>
    </lineage>
</organism>
<sequence>MLAFNMMTYEPKKRASCQTVLNLLQNLGGSKNHEIINKIEQMGTEYNEETLSLLKNNNKLQSLPTQSELQLPKRKKTFFENIILLFQVIYSIVPIGLTGISIYYITQSCFVYLLVAQIVLGVFSFYFSILSFQKEYEKLKKLHFSFQFLLNQIYSVLLLITYVKLLLPFPCDDLHICTSDFDVGLWSQQLNDTSSSSELLSFCYQKEPQRRENIQKYFQSKYNQSMSITYYEDSQGFLPYFYLSGICVFSLYYYLIVLRWACCCCKK</sequence>
<dbReference type="EMBL" id="GG662661">
    <property type="protein sequence ID" value="EWS73933.1"/>
    <property type="molecule type" value="Genomic_DNA"/>
</dbReference>
<dbReference type="KEGG" id="tet:TTHERM_000621449"/>
<dbReference type="Proteomes" id="UP000009168">
    <property type="component" value="Unassembled WGS sequence"/>
</dbReference>
<accession>W7XBW3</accession>
<proteinExistence type="predicted"/>
<name>W7XBW3_TETTS</name>
<gene>
    <name evidence="2" type="ORF">TTHERM_000621449</name>
</gene>
<keyword evidence="1" id="KW-0812">Transmembrane</keyword>
<reference evidence="3" key="1">
    <citation type="journal article" date="2006" name="PLoS Biol.">
        <title>Macronuclear genome sequence of the ciliate Tetrahymena thermophila, a model eukaryote.</title>
        <authorList>
            <person name="Eisen J.A."/>
            <person name="Coyne R.S."/>
            <person name="Wu M."/>
            <person name="Wu D."/>
            <person name="Thiagarajan M."/>
            <person name="Wortman J.R."/>
            <person name="Badger J.H."/>
            <person name="Ren Q."/>
            <person name="Amedeo P."/>
            <person name="Jones K.M."/>
            <person name="Tallon L.J."/>
            <person name="Delcher A.L."/>
            <person name="Salzberg S.L."/>
            <person name="Silva J.C."/>
            <person name="Haas B.J."/>
            <person name="Majoros W.H."/>
            <person name="Farzad M."/>
            <person name="Carlton J.M."/>
            <person name="Smith R.K. Jr."/>
            <person name="Garg J."/>
            <person name="Pearlman R.E."/>
            <person name="Karrer K.M."/>
            <person name="Sun L."/>
            <person name="Manning G."/>
            <person name="Elde N.C."/>
            <person name="Turkewitz A.P."/>
            <person name="Asai D.J."/>
            <person name="Wilkes D.E."/>
            <person name="Wang Y."/>
            <person name="Cai H."/>
            <person name="Collins K."/>
            <person name="Stewart B.A."/>
            <person name="Lee S.R."/>
            <person name="Wilamowska K."/>
            <person name="Weinberg Z."/>
            <person name="Ruzzo W.L."/>
            <person name="Wloga D."/>
            <person name="Gaertig J."/>
            <person name="Frankel J."/>
            <person name="Tsao C.-C."/>
            <person name="Gorovsky M.A."/>
            <person name="Keeling P.J."/>
            <person name="Waller R.F."/>
            <person name="Patron N.J."/>
            <person name="Cherry J.M."/>
            <person name="Stover N.A."/>
            <person name="Krieger C.J."/>
            <person name="del Toro C."/>
            <person name="Ryder H.F."/>
            <person name="Williamson S.C."/>
            <person name="Barbeau R.A."/>
            <person name="Hamilton E.P."/>
            <person name="Orias E."/>
        </authorList>
    </citation>
    <scope>NUCLEOTIDE SEQUENCE [LARGE SCALE GENOMIC DNA]</scope>
    <source>
        <strain evidence="3">SB210</strain>
    </source>
</reference>
<evidence type="ECO:0000313" key="3">
    <source>
        <dbReference type="Proteomes" id="UP000009168"/>
    </source>
</evidence>
<keyword evidence="1" id="KW-0472">Membrane</keyword>
<keyword evidence="2" id="KW-0418">Kinase</keyword>
<feature type="transmembrane region" description="Helical" evidence="1">
    <location>
        <begin position="144"/>
        <end position="163"/>
    </location>
</feature>
<keyword evidence="1" id="KW-1133">Transmembrane helix</keyword>
<evidence type="ECO:0000256" key="1">
    <source>
        <dbReference type="SAM" id="Phobius"/>
    </source>
</evidence>
<feature type="transmembrane region" description="Helical" evidence="1">
    <location>
        <begin position="111"/>
        <end position="132"/>
    </location>
</feature>
<keyword evidence="2" id="KW-0808">Transferase</keyword>
<dbReference type="InParanoid" id="W7XBW3"/>
<dbReference type="AlphaFoldDB" id="W7XBW3"/>